<dbReference type="AlphaFoldDB" id="I7M381"/>
<evidence type="ECO:0000313" key="2">
    <source>
        <dbReference type="EMBL" id="EAS02642.3"/>
    </source>
</evidence>
<organism evidence="2 3">
    <name type="scientific">Tetrahymena thermophila (strain SB210)</name>
    <dbReference type="NCBI Taxonomy" id="312017"/>
    <lineage>
        <taxon>Eukaryota</taxon>
        <taxon>Sar</taxon>
        <taxon>Alveolata</taxon>
        <taxon>Ciliophora</taxon>
        <taxon>Intramacronucleata</taxon>
        <taxon>Oligohymenophorea</taxon>
        <taxon>Hymenostomatida</taxon>
        <taxon>Tetrahymenina</taxon>
        <taxon>Tetrahymenidae</taxon>
        <taxon>Tetrahymena</taxon>
    </lineage>
</organism>
<protein>
    <submittedName>
        <fullName evidence="2">Uncharacterized protein</fullName>
    </submittedName>
</protein>
<dbReference type="Proteomes" id="UP000009168">
    <property type="component" value="Unassembled WGS sequence"/>
</dbReference>
<dbReference type="InParanoid" id="I7M381"/>
<feature type="compositionally biased region" description="Acidic residues" evidence="1">
    <location>
        <begin position="72"/>
        <end position="82"/>
    </location>
</feature>
<feature type="region of interest" description="Disordered" evidence="1">
    <location>
        <begin position="72"/>
        <end position="98"/>
    </location>
</feature>
<feature type="compositionally biased region" description="Basic residues" evidence="1">
    <location>
        <begin position="87"/>
        <end position="96"/>
    </location>
</feature>
<dbReference type="EMBL" id="GG662527">
    <property type="protein sequence ID" value="EAS02642.3"/>
    <property type="molecule type" value="Genomic_DNA"/>
</dbReference>
<accession>I7M381</accession>
<gene>
    <name evidence="2" type="ORF">TTHERM_00578860</name>
</gene>
<evidence type="ECO:0000313" key="3">
    <source>
        <dbReference type="Proteomes" id="UP000009168"/>
    </source>
</evidence>
<keyword evidence="3" id="KW-1185">Reference proteome</keyword>
<sequence length="154" mass="18114">MNAARFLTKSFQYSKSMGRFSSVQSMVPMKNYSKFLECKYATNEIALKMGTLVVLNHRILLENMNLAQTFITDDDDDDDQDEDQIKSSRKSSRQRSQHTNYQLVEELLFEKHAHKQSFNKSINLSINNYSFIHLLNNLTSFYQYIKRKSTSINY</sequence>
<proteinExistence type="predicted"/>
<name>I7M381_TETTS</name>
<dbReference type="GeneID" id="7833774"/>
<dbReference type="RefSeq" id="XP_001022887.3">
    <property type="nucleotide sequence ID" value="XM_001022887.3"/>
</dbReference>
<evidence type="ECO:0000256" key="1">
    <source>
        <dbReference type="SAM" id="MobiDB-lite"/>
    </source>
</evidence>
<dbReference type="KEGG" id="tet:TTHERM_00578860"/>
<reference evidence="3" key="1">
    <citation type="journal article" date="2006" name="PLoS Biol.">
        <title>Macronuclear genome sequence of the ciliate Tetrahymena thermophila, a model eukaryote.</title>
        <authorList>
            <person name="Eisen J.A."/>
            <person name="Coyne R.S."/>
            <person name="Wu M."/>
            <person name="Wu D."/>
            <person name="Thiagarajan M."/>
            <person name="Wortman J.R."/>
            <person name="Badger J.H."/>
            <person name="Ren Q."/>
            <person name="Amedeo P."/>
            <person name="Jones K.M."/>
            <person name="Tallon L.J."/>
            <person name="Delcher A.L."/>
            <person name="Salzberg S.L."/>
            <person name="Silva J.C."/>
            <person name="Haas B.J."/>
            <person name="Majoros W.H."/>
            <person name="Farzad M."/>
            <person name="Carlton J.M."/>
            <person name="Smith R.K. Jr."/>
            <person name="Garg J."/>
            <person name="Pearlman R.E."/>
            <person name="Karrer K.M."/>
            <person name="Sun L."/>
            <person name="Manning G."/>
            <person name="Elde N.C."/>
            <person name="Turkewitz A.P."/>
            <person name="Asai D.J."/>
            <person name="Wilkes D.E."/>
            <person name="Wang Y."/>
            <person name="Cai H."/>
            <person name="Collins K."/>
            <person name="Stewart B.A."/>
            <person name="Lee S.R."/>
            <person name="Wilamowska K."/>
            <person name="Weinberg Z."/>
            <person name="Ruzzo W.L."/>
            <person name="Wloga D."/>
            <person name="Gaertig J."/>
            <person name="Frankel J."/>
            <person name="Tsao C.-C."/>
            <person name="Gorovsky M.A."/>
            <person name="Keeling P.J."/>
            <person name="Waller R.F."/>
            <person name="Patron N.J."/>
            <person name="Cherry J.M."/>
            <person name="Stover N.A."/>
            <person name="Krieger C.J."/>
            <person name="del Toro C."/>
            <person name="Ryder H.F."/>
            <person name="Williamson S.C."/>
            <person name="Barbeau R.A."/>
            <person name="Hamilton E.P."/>
            <person name="Orias E."/>
        </authorList>
    </citation>
    <scope>NUCLEOTIDE SEQUENCE [LARGE SCALE GENOMIC DNA]</scope>
    <source>
        <strain evidence="3">SB210</strain>
    </source>
</reference>